<keyword evidence="3" id="KW-0479">Metal-binding</keyword>
<feature type="binding site" evidence="3">
    <location>
        <position position="59"/>
    </location>
    <ligand>
        <name>Mg(2+)</name>
        <dbReference type="ChEBI" id="CHEBI:18420"/>
        <label>1</label>
    </ligand>
</feature>
<dbReference type="InterPro" id="IPR005502">
    <property type="entry name" value="Ribosyl_crysJ1"/>
</dbReference>
<dbReference type="EMBL" id="SMMX01000006">
    <property type="protein sequence ID" value="TDA21837.1"/>
    <property type="molecule type" value="Genomic_DNA"/>
</dbReference>
<dbReference type="GO" id="GO:0046872">
    <property type="term" value="F:metal ion binding"/>
    <property type="evidence" value="ECO:0007669"/>
    <property type="project" value="UniProtKB-KW"/>
</dbReference>
<dbReference type="Gene3D" id="1.10.4080.10">
    <property type="entry name" value="ADP-ribosylation/Crystallin J1"/>
    <property type="match status" value="1"/>
</dbReference>
<dbReference type="GO" id="GO:0016787">
    <property type="term" value="F:hydrolase activity"/>
    <property type="evidence" value="ECO:0007669"/>
    <property type="project" value="UniProtKB-KW"/>
</dbReference>
<reference evidence="4 5" key="1">
    <citation type="journal article" date="2016" name="Nat. Microbiol.">
        <title>The Mouse Intestinal Bacterial Collection (miBC) provides host-specific insight into cultured diversity and functional potential of the gut microbiota.</title>
        <authorList>
            <person name="Lagkouvardos I."/>
            <person name="Pukall R."/>
            <person name="Abt B."/>
            <person name="Foesel B.U."/>
            <person name="Meier-Kolthoff J.P."/>
            <person name="Kumar N."/>
            <person name="Bresciani A."/>
            <person name="Martinez I."/>
            <person name="Just S."/>
            <person name="Ziegler C."/>
            <person name="Brugiroux S."/>
            <person name="Garzetti D."/>
            <person name="Wenning M."/>
            <person name="Bui T.P."/>
            <person name="Wang J."/>
            <person name="Hugenholtz F."/>
            <person name="Plugge C.M."/>
            <person name="Peterson D.A."/>
            <person name="Hornef M.W."/>
            <person name="Baines J.F."/>
            <person name="Smidt H."/>
            <person name="Walter J."/>
            <person name="Kristiansen K."/>
            <person name="Nielsen H.B."/>
            <person name="Haller D."/>
            <person name="Overmann J."/>
            <person name="Stecher B."/>
            <person name="Clavel T."/>
        </authorList>
    </citation>
    <scope>NUCLEOTIDE SEQUENCE [LARGE SCALE GENOMIC DNA]</scope>
    <source>
        <strain evidence="4 5">DSM 28560</strain>
    </source>
</reference>
<accession>A0A4R4FE52</accession>
<dbReference type="Pfam" id="PF03747">
    <property type="entry name" value="ADP_ribosyl_GH"/>
    <property type="match status" value="1"/>
</dbReference>
<keyword evidence="2" id="KW-0378">Hydrolase</keyword>
<dbReference type="InterPro" id="IPR050792">
    <property type="entry name" value="ADP-ribosylglycohydrolase"/>
</dbReference>
<dbReference type="PANTHER" id="PTHR16222">
    <property type="entry name" value="ADP-RIBOSYLGLYCOHYDROLASE"/>
    <property type="match status" value="1"/>
</dbReference>
<comment type="similarity">
    <text evidence="1">Belongs to the ADP-ribosylglycohydrolase family.</text>
</comment>
<dbReference type="AlphaFoldDB" id="A0A4R4FE52"/>
<organism evidence="4 5">
    <name type="scientific">Extibacter muris</name>
    <dbReference type="NCBI Taxonomy" id="1796622"/>
    <lineage>
        <taxon>Bacteria</taxon>
        <taxon>Bacillati</taxon>
        <taxon>Bacillota</taxon>
        <taxon>Clostridia</taxon>
        <taxon>Lachnospirales</taxon>
        <taxon>Lachnospiraceae</taxon>
        <taxon>Extibacter</taxon>
    </lineage>
</organism>
<name>A0A4R4FE52_9FIRM</name>
<dbReference type="InterPro" id="IPR036705">
    <property type="entry name" value="Ribosyl_crysJ1_sf"/>
</dbReference>
<dbReference type="PANTHER" id="PTHR16222:SF24">
    <property type="entry name" value="ADP-RIBOSYLHYDROLASE ARH3"/>
    <property type="match status" value="1"/>
</dbReference>
<proteinExistence type="inferred from homology"/>
<evidence type="ECO:0000313" key="5">
    <source>
        <dbReference type="Proteomes" id="UP000295710"/>
    </source>
</evidence>
<evidence type="ECO:0000256" key="1">
    <source>
        <dbReference type="ARBA" id="ARBA00010702"/>
    </source>
</evidence>
<sequence length="345" mass="36701">MNRKVLGCLLGAAVGDAMGAATETKSVRQIEQTFGGKVREFKEPPADTPARGRRAGQVTDAFSIPYILTAHLIKEGGKATRELGERALLEWGRTEYFEPFAGMTTRNAVNRLKKDGNMSAWAYAGHLGNKLYKGHYYALSSNGAASKAYPEGLISNGDIEKAIADTVEITMSSHDDPYSISGACAVAAAVSEAIHDSTSVYQIIQAARYGSIRGEELARAREDIWTYPGPSVTKRIEMAAEIAVCCKSKEEAVAELAQRIGSGPAVSETVPMALGILIADGGDTMESIYDAVNIGDETSAVACITGAIAGAYNGADSITEGYLELIERENDMNLTGQAEGIESLW</sequence>
<protein>
    <recommendedName>
        <fullName evidence="6">ADP-ribosylglycohydrolase family protein</fullName>
    </recommendedName>
</protein>
<dbReference type="SUPFAM" id="SSF101478">
    <property type="entry name" value="ADP-ribosylglycohydrolase"/>
    <property type="match status" value="1"/>
</dbReference>
<keyword evidence="3" id="KW-0460">Magnesium</keyword>
<evidence type="ECO:0000313" key="4">
    <source>
        <dbReference type="EMBL" id="TDA21837.1"/>
    </source>
</evidence>
<evidence type="ECO:0000256" key="3">
    <source>
        <dbReference type="PIRSR" id="PIRSR605502-1"/>
    </source>
</evidence>
<dbReference type="RefSeq" id="WP_132277200.1">
    <property type="nucleotide sequence ID" value="NZ_JAOBST010000007.1"/>
</dbReference>
<evidence type="ECO:0000256" key="2">
    <source>
        <dbReference type="ARBA" id="ARBA00022801"/>
    </source>
</evidence>
<comment type="caution">
    <text evidence="4">The sequence shown here is derived from an EMBL/GenBank/DDBJ whole genome shotgun (WGS) entry which is preliminary data.</text>
</comment>
<dbReference type="Proteomes" id="UP000295710">
    <property type="component" value="Unassembled WGS sequence"/>
</dbReference>
<gene>
    <name evidence="4" type="ORF">E1963_08730</name>
</gene>
<evidence type="ECO:0008006" key="6">
    <source>
        <dbReference type="Google" id="ProtNLM"/>
    </source>
</evidence>
<comment type="cofactor">
    <cofactor evidence="3">
        <name>Mg(2+)</name>
        <dbReference type="ChEBI" id="CHEBI:18420"/>
    </cofactor>
    <text evidence="3">Binds 2 magnesium ions per subunit.</text>
</comment>
<feature type="binding site" evidence="3">
    <location>
        <position position="60"/>
    </location>
    <ligand>
        <name>Mg(2+)</name>
        <dbReference type="ChEBI" id="CHEBI:18420"/>
        <label>1</label>
    </ligand>
</feature>
<keyword evidence="5" id="KW-1185">Reference proteome</keyword>